<dbReference type="AlphaFoldDB" id="A0A4U1FYM8"/>
<dbReference type="InterPro" id="IPR029063">
    <property type="entry name" value="SAM-dependent_MTases_sf"/>
</dbReference>
<accession>A0A4U1FYM8</accession>
<reference evidence="2 3" key="1">
    <citation type="submission" date="2019-04" db="EMBL/GenBank/DDBJ databases">
        <title>Pedobacter sp. RP-1-16 sp. nov., isolated from Arctic soil.</title>
        <authorList>
            <person name="Dahal R.H."/>
            <person name="Kim D.-U."/>
        </authorList>
    </citation>
    <scope>NUCLEOTIDE SEQUENCE [LARGE SCALE GENOMIC DNA]</scope>
    <source>
        <strain evidence="2 3">RP-1-16</strain>
    </source>
</reference>
<keyword evidence="2" id="KW-0489">Methyltransferase</keyword>
<evidence type="ECO:0000259" key="1">
    <source>
        <dbReference type="Pfam" id="PF13649"/>
    </source>
</evidence>
<comment type="caution">
    <text evidence="2">The sequence shown here is derived from an EMBL/GenBank/DDBJ whole genome shotgun (WGS) entry which is preliminary data.</text>
</comment>
<dbReference type="Gene3D" id="3.40.50.150">
    <property type="entry name" value="Vaccinia Virus protein VP39"/>
    <property type="match status" value="1"/>
</dbReference>
<dbReference type="EMBL" id="SWDX01000013">
    <property type="protein sequence ID" value="TKC56207.1"/>
    <property type="molecule type" value="Genomic_DNA"/>
</dbReference>
<feature type="domain" description="Methyltransferase" evidence="1">
    <location>
        <begin position="55"/>
        <end position="141"/>
    </location>
</feature>
<dbReference type="InterPro" id="IPR041698">
    <property type="entry name" value="Methyltransf_25"/>
</dbReference>
<protein>
    <submittedName>
        <fullName evidence="2">Methyltransferase domain-containing protein</fullName>
    </submittedName>
</protein>
<organism evidence="2 3">
    <name type="scientific">Pedobacter hiemivivus</name>
    <dbReference type="NCBI Taxonomy" id="2530454"/>
    <lineage>
        <taxon>Bacteria</taxon>
        <taxon>Pseudomonadati</taxon>
        <taxon>Bacteroidota</taxon>
        <taxon>Sphingobacteriia</taxon>
        <taxon>Sphingobacteriales</taxon>
        <taxon>Sphingobacteriaceae</taxon>
        <taxon>Pedobacter</taxon>
    </lineage>
</organism>
<evidence type="ECO:0000313" key="2">
    <source>
        <dbReference type="EMBL" id="TKC56207.1"/>
    </source>
</evidence>
<dbReference type="Pfam" id="PF13649">
    <property type="entry name" value="Methyltransf_25"/>
    <property type="match status" value="1"/>
</dbReference>
<keyword evidence="2" id="KW-0808">Transferase</keyword>
<evidence type="ECO:0000313" key="3">
    <source>
        <dbReference type="Proteomes" id="UP000309594"/>
    </source>
</evidence>
<sequence length="221" mass="25819">MLKLKSYFQRPEKGYDPVPLAYAAGYTDFEFKKIDTELVNKIGIFSDGFTNKTLLDLGGGPGQYSIEFAKQGAAVTWHDISKNYLDIASQKSKTEDVDIKFSLGYLESAKGKYDILFNRICWYYCFNDYKFADLIVSLVNDGGYGYIIVNNENWLFNKIKKEKLVKKIYLSLNYWFNEIFDIKFIHIHPSHKKLKKVFSKFNFSYLNVERENLNTVISFKK</sequence>
<dbReference type="RefSeq" id="WP_136882032.1">
    <property type="nucleotide sequence ID" value="NZ_SWDX01000013.1"/>
</dbReference>
<dbReference type="SUPFAM" id="SSF53335">
    <property type="entry name" value="S-adenosyl-L-methionine-dependent methyltransferases"/>
    <property type="match status" value="1"/>
</dbReference>
<dbReference type="GO" id="GO:0032259">
    <property type="term" value="P:methylation"/>
    <property type="evidence" value="ECO:0007669"/>
    <property type="project" value="UniProtKB-KW"/>
</dbReference>
<dbReference type="GO" id="GO:0008168">
    <property type="term" value="F:methyltransferase activity"/>
    <property type="evidence" value="ECO:0007669"/>
    <property type="project" value="UniProtKB-KW"/>
</dbReference>
<proteinExistence type="predicted"/>
<gene>
    <name evidence="2" type="ORF">FBD94_23435</name>
</gene>
<dbReference type="Proteomes" id="UP000309594">
    <property type="component" value="Unassembled WGS sequence"/>
</dbReference>
<name>A0A4U1FYM8_9SPHI</name>
<dbReference type="CDD" id="cd02440">
    <property type="entry name" value="AdoMet_MTases"/>
    <property type="match status" value="1"/>
</dbReference>